<dbReference type="InterPro" id="IPR001719">
    <property type="entry name" value="AP_endonuc_2"/>
</dbReference>
<dbReference type="Proteomes" id="UP001144036">
    <property type="component" value="Unassembled WGS sequence"/>
</dbReference>
<dbReference type="EMBL" id="JAPNNL010000047">
    <property type="protein sequence ID" value="MDA0634625.1"/>
    <property type="molecule type" value="Genomic_DNA"/>
</dbReference>
<dbReference type="HAMAP" id="MF_00152">
    <property type="entry name" value="Nfo"/>
    <property type="match status" value="1"/>
</dbReference>
<feature type="binding site" evidence="7">
    <location>
        <position position="180"/>
    </location>
    <ligand>
        <name>Zn(2+)</name>
        <dbReference type="ChEBI" id="CHEBI:29105"/>
        <label>3</label>
    </ligand>
</feature>
<dbReference type="PANTHER" id="PTHR21445">
    <property type="entry name" value="ENDONUCLEASE IV ENDODEOXYRIBONUCLEASE IV"/>
    <property type="match status" value="1"/>
</dbReference>
<keyword evidence="10" id="KW-1185">Reference proteome</keyword>
<organism evidence="9 10">
    <name type="scientific">Nonomuraea corallina</name>
    <dbReference type="NCBI Taxonomy" id="2989783"/>
    <lineage>
        <taxon>Bacteria</taxon>
        <taxon>Bacillati</taxon>
        <taxon>Actinomycetota</taxon>
        <taxon>Actinomycetes</taxon>
        <taxon>Streptosporangiales</taxon>
        <taxon>Streptosporangiaceae</taxon>
        <taxon>Nonomuraea</taxon>
    </lineage>
</organism>
<feature type="binding site" evidence="7">
    <location>
        <position position="143"/>
    </location>
    <ligand>
        <name>Zn(2+)</name>
        <dbReference type="ChEBI" id="CHEBI:29105"/>
        <label>1</label>
    </ligand>
</feature>
<name>A0ABT4SCB4_9ACTN</name>
<feature type="binding site" evidence="7">
    <location>
        <position position="226"/>
    </location>
    <ligand>
        <name>Zn(2+)</name>
        <dbReference type="ChEBI" id="CHEBI:29105"/>
        <label>3</label>
    </ligand>
</feature>
<comment type="cofactor">
    <cofactor evidence="7">
        <name>Zn(2+)</name>
        <dbReference type="ChEBI" id="CHEBI:29105"/>
    </cofactor>
    <text evidence="7">Binds 3 Zn(2+) ions.</text>
</comment>
<evidence type="ECO:0000256" key="4">
    <source>
        <dbReference type="ARBA" id="ARBA00022801"/>
    </source>
</evidence>
<dbReference type="SUPFAM" id="SSF51658">
    <property type="entry name" value="Xylose isomerase-like"/>
    <property type="match status" value="1"/>
</dbReference>
<feature type="binding site" evidence="7">
    <location>
        <position position="66"/>
    </location>
    <ligand>
        <name>Zn(2+)</name>
        <dbReference type="ChEBI" id="CHEBI:29105"/>
        <label>1</label>
    </ligand>
</feature>
<keyword evidence="3 7" id="KW-0227">DNA damage</keyword>
<gene>
    <name evidence="7" type="primary">nfo</name>
    <name evidence="9" type="ORF">OUY22_14460</name>
</gene>
<feature type="binding site" evidence="7">
    <location>
        <position position="258"/>
    </location>
    <ligand>
        <name>Zn(2+)</name>
        <dbReference type="ChEBI" id="CHEBI:29105"/>
        <label>2</label>
    </ligand>
</feature>
<feature type="binding site" evidence="7">
    <location>
        <position position="213"/>
    </location>
    <ligand>
        <name>Zn(2+)</name>
        <dbReference type="ChEBI" id="CHEBI:29105"/>
        <label>2</label>
    </ligand>
</feature>
<keyword evidence="5 7" id="KW-0862">Zinc</keyword>
<keyword evidence="6 7" id="KW-0234">DNA repair</keyword>
<protein>
    <recommendedName>
        <fullName evidence="7">Probable endonuclease 4</fullName>
        <ecNumber evidence="7">3.1.21.2</ecNumber>
    </recommendedName>
    <alternativeName>
        <fullName evidence="7">Endodeoxyribonuclease IV</fullName>
    </alternativeName>
    <alternativeName>
        <fullName evidence="7">Endonuclease IV</fullName>
    </alternativeName>
</protein>
<evidence type="ECO:0000256" key="5">
    <source>
        <dbReference type="ARBA" id="ARBA00022833"/>
    </source>
</evidence>
<dbReference type="PANTHER" id="PTHR21445:SF0">
    <property type="entry name" value="APURINIC-APYRIMIDINIC ENDONUCLEASE"/>
    <property type="match status" value="1"/>
</dbReference>
<evidence type="ECO:0000256" key="2">
    <source>
        <dbReference type="ARBA" id="ARBA00022723"/>
    </source>
</evidence>
<dbReference type="PROSITE" id="PS51432">
    <property type="entry name" value="AP_NUCLEASE_F2_4"/>
    <property type="match status" value="1"/>
</dbReference>
<keyword evidence="2 7" id="KW-0479">Metal-binding</keyword>
<feature type="binding site" evidence="7">
    <location>
        <position position="228"/>
    </location>
    <ligand>
        <name>Zn(2+)</name>
        <dbReference type="ChEBI" id="CHEBI:29105"/>
        <label>3</label>
    </ligand>
</feature>
<feature type="domain" description="Xylose isomerase-like TIM barrel" evidence="8">
    <location>
        <begin position="23"/>
        <end position="275"/>
    </location>
</feature>
<dbReference type="InterPro" id="IPR013022">
    <property type="entry name" value="Xyl_isomerase-like_TIM-brl"/>
</dbReference>
<accession>A0ABT4SCB4</accession>
<feature type="binding site" evidence="7">
    <location>
        <position position="177"/>
    </location>
    <ligand>
        <name>Zn(2+)</name>
        <dbReference type="ChEBI" id="CHEBI:29105"/>
        <label>2</label>
    </ligand>
</feature>
<keyword evidence="7" id="KW-0255">Endonuclease</keyword>
<feature type="binding site" evidence="7">
    <location>
        <position position="143"/>
    </location>
    <ligand>
        <name>Zn(2+)</name>
        <dbReference type="ChEBI" id="CHEBI:29105"/>
        <label>2</label>
    </ligand>
</feature>
<comment type="catalytic activity">
    <reaction evidence="7">
        <text>Endonucleolytic cleavage to 5'-phosphooligonucleotide end-products.</text>
        <dbReference type="EC" id="3.1.21.2"/>
    </reaction>
</comment>
<dbReference type="InterPro" id="IPR018246">
    <property type="entry name" value="AP_endonuc_F2_Zn_BS"/>
</dbReference>
<dbReference type="CDD" id="cd00019">
    <property type="entry name" value="AP2Ec"/>
    <property type="match status" value="1"/>
</dbReference>
<feature type="binding site" evidence="7">
    <location>
        <position position="106"/>
    </location>
    <ligand>
        <name>Zn(2+)</name>
        <dbReference type="ChEBI" id="CHEBI:29105"/>
        <label>1</label>
    </ligand>
</feature>
<evidence type="ECO:0000256" key="1">
    <source>
        <dbReference type="ARBA" id="ARBA00005340"/>
    </source>
</evidence>
<dbReference type="SMART" id="SM00518">
    <property type="entry name" value="AP2Ec"/>
    <property type="match status" value="1"/>
</dbReference>
<sequence length="280" mass="29696">MTPRSLIGGHVTVTGGLAKGGLAYMAEIGAEMIQVFVTNPRGWALNPGRPDQDALLAESGVETFVHVPYLVNFGSPSADTLANSEAVVRHTLRRGAEIGARGVVVHTGSAVSQPRDDAMRQLREHLLPLLAEIPDGGPDLLLEPMAGQGAMLCATVGDLEPYLAALDWHPRAGVCLDTCHAFAAGHDLAAEGGTDEMLDLLHKIAPGRLKLIHANDSKDVCGAKKDRHENIGAGHIGARPFAELMRHPAAAGVPLCIETPGKADKHREDIETLKRLRDEG</sequence>
<reference evidence="9" key="1">
    <citation type="submission" date="2022-11" db="EMBL/GenBank/DDBJ databases">
        <title>Nonomuraea corallina sp. nov., a new species of the genus Nonomuraea isolated from sea side sediment in Thai sea.</title>
        <authorList>
            <person name="Ngamcharungchit C."/>
            <person name="Matsumoto A."/>
            <person name="Suriyachadkun C."/>
            <person name="Panbangred W."/>
            <person name="Inahashi Y."/>
            <person name="Intra B."/>
        </authorList>
    </citation>
    <scope>NUCLEOTIDE SEQUENCE</scope>
    <source>
        <strain evidence="9">MCN248</strain>
    </source>
</reference>
<dbReference type="PROSITE" id="PS00730">
    <property type="entry name" value="AP_NUCLEASE_F2_2"/>
    <property type="match status" value="1"/>
</dbReference>
<dbReference type="PROSITE" id="PS00731">
    <property type="entry name" value="AP_NUCLEASE_F2_3"/>
    <property type="match status" value="1"/>
</dbReference>
<keyword evidence="7" id="KW-0540">Nuclease</keyword>
<evidence type="ECO:0000259" key="8">
    <source>
        <dbReference type="Pfam" id="PF01261"/>
    </source>
</evidence>
<evidence type="ECO:0000256" key="7">
    <source>
        <dbReference type="HAMAP-Rule" id="MF_00152"/>
    </source>
</evidence>
<comment type="similarity">
    <text evidence="1 7">Belongs to the AP endonuclease 2 family.</text>
</comment>
<dbReference type="Pfam" id="PF01261">
    <property type="entry name" value="AP_endonuc_2"/>
    <property type="match status" value="1"/>
</dbReference>
<evidence type="ECO:0000256" key="3">
    <source>
        <dbReference type="ARBA" id="ARBA00022763"/>
    </source>
</evidence>
<evidence type="ECO:0000256" key="6">
    <source>
        <dbReference type="ARBA" id="ARBA00023204"/>
    </source>
</evidence>
<evidence type="ECO:0000313" key="10">
    <source>
        <dbReference type="Proteomes" id="UP001144036"/>
    </source>
</evidence>
<comment type="caution">
    <text evidence="9">The sequence shown here is derived from an EMBL/GenBank/DDBJ whole genome shotgun (WGS) entry which is preliminary data.</text>
</comment>
<dbReference type="Gene3D" id="3.20.20.150">
    <property type="entry name" value="Divalent-metal-dependent TIM barrel enzymes"/>
    <property type="match status" value="1"/>
</dbReference>
<dbReference type="NCBIfam" id="TIGR00587">
    <property type="entry name" value="nfo"/>
    <property type="match status" value="1"/>
</dbReference>
<evidence type="ECO:0000313" key="9">
    <source>
        <dbReference type="EMBL" id="MDA0634625.1"/>
    </source>
</evidence>
<dbReference type="EC" id="3.1.21.2" evidence="7"/>
<keyword evidence="4 7" id="KW-0378">Hydrolase</keyword>
<proteinExistence type="inferred from homology"/>
<dbReference type="RefSeq" id="WP_270155443.1">
    <property type="nucleotide sequence ID" value="NZ_JAPNNL010000047.1"/>
</dbReference>
<comment type="function">
    <text evidence="7">Endonuclease IV plays a role in DNA repair. It cleaves phosphodiester bonds at apurinic or apyrimidinic (AP) sites, generating a 3'-hydroxyl group and a 5'-terminal sugar phosphate.</text>
</comment>
<dbReference type="InterPro" id="IPR036237">
    <property type="entry name" value="Xyl_isomerase-like_sf"/>
</dbReference>